<evidence type="ECO:0000259" key="16">
    <source>
        <dbReference type="PROSITE" id="PS50011"/>
    </source>
</evidence>
<dbReference type="Gene3D" id="3.30.200.20">
    <property type="entry name" value="Phosphorylase Kinase, domain 1"/>
    <property type="match status" value="1"/>
</dbReference>
<evidence type="ECO:0000256" key="13">
    <source>
        <dbReference type="ARBA" id="ARBA00048329"/>
    </source>
</evidence>
<dbReference type="InterPro" id="IPR017441">
    <property type="entry name" value="Protein_kinase_ATP_BS"/>
</dbReference>
<dbReference type="SUPFAM" id="SSF56112">
    <property type="entry name" value="Protein kinase-like (PK-like)"/>
    <property type="match status" value="1"/>
</dbReference>
<dbReference type="FunFam" id="1.10.510.10:FF:000143">
    <property type="entry name" value="Mitogen-activated protein kinase kinase kinase 7"/>
    <property type="match status" value="1"/>
</dbReference>
<dbReference type="PANTHER" id="PTHR46716">
    <property type="entry name" value="MITOGEN-ACTIVATED PROTEIN KINASE KINASE KINASE 7"/>
    <property type="match status" value="1"/>
</dbReference>
<evidence type="ECO:0000313" key="17">
    <source>
        <dbReference type="EMBL" id="BBE08141.1"/>
    </source>
</evidence>
<keyword evidence="10 14" id="KW-0067">ATP-binding</keyword>
<feature type="domain" description="Protein kinase" evidence="16">
    <location>
        <begin position="22"/>
        <end position="276"/>
    </location>
</feature>
<evidence type="ECO:0000256" key="15">
    <source>
        <dbReference type="SAM" id="MobiDB-lite"/>
    </source>
</evidence>
<dbReference type="GO" id="GO:0004709">
    <property type="term" value="F:MAP kinase kinase kinase activity"/>
    <property type="evidence" value="ECO:0007669"/>
    <property type="project" value="UniProtKB-EC"/>
</dbReference>
<evidence type="ECO:0000256" key="8">
    <source>
        <dbReference type="ARBA" id="ARBA00022741"/>
    </source>
</evidence>
<dbReference type="EC" id="2.7.11.25" evidence="3"/>
<protein>
    <recommendedName>
        <fullName evidence="4">Mitogen-activated protein kinase kinase kinase 7</fullName>
        <ecNumber evidence="3">2.7.11.25</ecNumber>
    </recommendedName>
</protein>
<evidence type="ECO:0000256" key="12">
    <source>
        <dbReference type="ARBA" id="ARBA00047559"/>
    </source>
</evidence>
<organism evidence="17">
    <name type="scientific">Plautia stali</name>
    <name type="common">Stink bug</name>
    <dbReference type="NCBI Taxonomy" id="106108"/>
    <lineage>
        <taxon>Eukaryota</taxon>
        <taxon>Metazoa</taxon>
        <taxon>Ecdysozoa</taxon>
        <taxon>Arthropoda</taxon>
        <taxon>Hexapoda</taxon>
        <taxon>Insecta</taxon>
        <taxon>Pterygota</taxon>
        <taxon>Neoptera</taxon>
        <taxon>Paraneoptera</taxon>
        <taxon>Hemiptera</taxon>
        <taxon>Heteroptera</taxon>
        <taxon>Panheteroptera</taxon>
        <taxon>Pentatomomorpha</taxon>
        <taxon>Pentatomoidea</taxon>
        <taxon>Pentatomidae</taxon>
        <taxon>Pentatominae</taxon>
        <taxon>Plautia</taxon>
    </lineage>
</organism>
<comment type="catalytic activity">
    <reaction evidence="12">
        <text>L-threonyl-[protein] + ATP = O-phospho-L-threonyl-[protein] + ADP + H(+)</text>
        <dbReference type="Rhea" id="RHEA:46608"/>
        <dbReference type="Rhea" id="RHEA-COMP:11060"/>
        <dbReference type="Rhea" id="RHEA-COMP:11605"/>
        <dbReference type="ChEBI" id="CHEBI:15378"/>
        <dbReference type="ChEBI" id="CHEBI:30013"/>
        <dbReference type="ChEBI" id="CHEBI:30616"/>
        <dbReference type="ChEBI" id="CHEBI:61977"/>
        <dbReference type="ChEBI" id="CHEBI:456216"/>
        <dbReference type="EC" id="2.7.11.25"/>
    </reaction>
</comment>
<comment type="cofactor">
    <cofactor evidence="1">
        <name>Mg(2+)</name>
        <dbReference type="ChEBI" id="CHEBI:18420"/>
    </cofactor>
</comment>
<proteinExistence type="evidence at transcript level"/>
<dbReference type="AlphaFoldDB" id="A0A499U5K1"/>
<gene>
    <name evidence="17" type="primary">TAK1</name>
</gene>
<dbReference type="CDD" id="cd14058">
    <property type="entry name" value="STKc_TAK1"/>
    <property type="match status" value="1"/>
</dbReference>
<dbReference type="GO" id="GO:0046872">
    <property type="term" value="F:metal ion binding"/>
    <property type="evidence" value="ECO:0007669"/>
    <property type="project" value="UniProtKB-KW"/>
</dbReference>
<dbReference type="PROSITE" id="PS50011">
    <property type="entry name" value="PROTEIN_KINASE_DOM"/>
    <property type="match status" value="1"/>
</dbReference>
<dbReference type="PANTHER" id="PTHR46716:SF1">
    <property type="entry name" value="MITOGEN-ACTIVATED PROTEIN KINASE KINASE KINASE 7"/>
    <property type="match status" value="1"/>
</dbReference>
<evidence type="ECO:0000256" key="6">
    <source>
        <dbReference type="ARBA" id="ARBA00022679"/>
    </source>
</evidence>
<feature type="region of interest" description="Disordered" evidence="15">
    <location>
        <begin position="482"/>
        <end position="506"/>
    </location>
</feature>
<dbReference type="GO" id="GO:0006955">
    <property type="term" value="P:immune response"/>
    <property type="evidence" value="ECO:0007669"/>
    <property type="project" value="TreeGrafter"/>
</dbReference>
<dbReference type="SMART" id="SM00220">
    <property type="entry name" value="S_TKc"/>
    <property type="match status" value="1"/>
</dbReference>
<feature type="region of interest" description="Disordered" evidence="15">
    <location>
        <begin position="347"/>
        <end position="387"/>
    </location>
</feature>
<feature type="compositionally biased region" description="Basic and acidic residues" evidence="15">
    <location>
        <begin position="348"/>
        <end position="367"/>
    </location>
</feature>
<dbReference type="InterPro" id="IPR001245">
    <property type="entry name" value="Ser-Thr/Tyr_kinase_cat_dom"/>
</dbReference>
<comment type="similarity">
    <text evidence="2">Belongs to the protein kinase superfamily. STE Ser/Thr protein kinase family. MAP kinase kinase kinase subfamily.</text>
</comment>
<evidence type="ECO:0000256" key="2">
    <source>
        <dbReference type="ARBA" id="ARBA00006529"/>
    </source>
</evidence>
<evidence type="ECO:0000256" key="9">
    <source>
        <dbReference type="ARBA" id="ARBA00022777"/>
    </source>
</evidence>
<feature type="compositionally biased region" description="Polar residues" evidence="15">
    <location>
        <begin position="491"/>
        <end position="506"/>
    </location>
</feature>
<keyword evidence="7" id="KW-0479">Metal-binding</keyword>
<dbReference type="PROSITE" id="PS00108">
    <property type="entry name" value="PROTEIN_KINASE_ST"/>
    <property type="match status" value="1"/>
</dbReference>
<evidence type="ECO:0000256" key="5">
    <source>
        <dbReference type="ARBA" id="ARBA00022527"/>
    </source>
</evidence>
<dbReference type="GO" id="GO:0043123">
    <property type="term" value="P:positive regulation of canonical NF-kappaB signal transduction"/>
    <property type="evidence" value="ECO:0007669"/>
    <property type="project" value="TreeGrafter"/>
</dbReference>
<dbReference type="GO" id="GO:0005524">
    <property type="term" value="F:ATP binding"/>
    <property type="evidence" value="ECO:0007669"/>
    <property type="project" value="UniProtKB-UniRule"/>
</dbReference>
<dbReference type="GO" id="GO:0009893">
    <property type="term" value="P:positive regulation of metabolic process"/>
    <property type="evidence" value="ECO:0007669"/>
    <property type="project" value="UniProtKB-ARBA"/>
</dbReference>
<dbReference type="InterPro" id="IPR008271">
    <property type="entry name" value="Ser/Thr_kinase_AS"/>
</dbReference>
<accession>A0A499U5K1</accession>
<keyword evidence="5" id="KW-0723">Serine/threonine-protein kinase</keyword>
<dbReference type="GO" id="GO:0019899">
    <property type="term" value="F:enzyme binding"/>
    <property type="evidence" value="ECO:0007669"/>
    <property type="project" value="UniProtKB-ARBA"/>
</dbReference>
<dbReference type="Pfam" id="PF07714">
    <property type="entry name" value="PK_Tyr_Ser-Thr"/>
    <property type="match status" value="1"/>
</dbReference>
<sequence>MAMKGIVKPNQAYVGNIDHKDIKYGQIIGKGSFGVVHKAFWKDINVAVKRIETEAEKKAFTIEIKHLLRVNHENIIKLYGVPTQEPVCIVMEYAEGGSLYNVLHSQTKIVYTAGHAMNWALQCARGVAYLHGMNPPIIHRDLKPPNLLLFDKGTVLKICDFGTACYKKTYMTNNKGSAAWMAPEVFEGSKYAEKCDVYSWGIILWEILSRERPYTNLSGTVYTIMWYVHLGHRPPLLINCPPPIESLYTRCWDKNPEVRPSMKEVVTIMEDLLPFFSGYDAPLDTDYDSTCSEEEIVETNDYFDEEYIESLHAKPNGHDSGPVPCDPRLSQPLSVIVDGNDTVCGELYGRDENKTDETDNKKIERPASHPVTPLGRPPVIPRPKTTGDLCDRELGTEVYEMLDPQLRPVSPDQSNEHSVAIFKDHVKMAKEYLKVQTEMAYIKRNIEKLSDRLSTESQQNDIQNLEMEKKSLEQLQDMLKQQLANKHDQRGCSSREGTQPHPSYPT</sequence>
<dbReference type="InterPro" id="IPR000719">
    <property type="entry name" value="Prot_kinase_dom"/>
</dbReference>
<comment type="catalytic activity">
    <reaction evidence="13">
        <text>L-seryl-[protein] + ATP = O-phospho-L-seryl-[protein] + ADP + H(+)</text>
        <dbReference type="Rhea" id="RHEA:17989"/>
        <dbReference type="Rhea" id="RHEA-COMP:9863"/>
        <dbReference type="Rhea" id="RHEA-COMP:11604"/>
        <dbReference type="ChEBI" id="CHEBI:15378"/>
        <dbReference type="ChEBI" id="CHEBI:29999"/>
        <dbReference type="ChEBI" id="CHEBI:30616"/>
        <dbReference type="ChEBI" id="CHEBI:83421"/>
        <dbReference type="ChEBI" id="CHEBI:456216"/>
        <dbReference type="EC" id="2.7.11.25"/>
    </reaction>
</comment>
<keyword evidence="8 14" id="KW-0547">Nucleotide-binding</keyword>
<evidence type="ECO:0000256" key="3">
    <source>
        <dbReference type="ARBA" id="ARBA00012406"/>
    </source>
</evidence>
<evidence type="ECO:0000256" key="10">
    <source>
        <dbReference type="ARBA" id="ARBA00022840"/>
    </source>
</evidence>
<feature type="binding site" evidence="14">
    <location>
        <position position="49"/>
    </location>
    <ligand>
        <name>ATP</name>
        <dbReference type="ChEBI" id="CHEBI:30616"/>
    </ligand>
</feature>
<name>A0A499U5K1_PLAST</name>
<dbReference type="EMBL" id="LC384132">
    <property type="protein sequence ID" value="BBE08141.1"/>
    <property type="molecule type" value="mRNA"/>
</dbReference>
<reference evidence="17" key="1">
    <citation type="journal article" date="2019" name="Proc. R. Soc. B">
        <title>Functional crosstalk across IMD and Toll pathways: insight into the evolution of incomplete immune cascades.</title>
        <authorList>
            <person name="Nishide Y."/>
            <person name="Kageyama D."/>
            <person name="Yokoi K."/>
            <person name="Jouraku A."/>
            <person name="Tanaka H."/>
            <person name="Futahashi R."/>
            <person name="Fukatsu T."/>
        </authorList>
    </citation>
    <scope>NUCLEOTIDE SEQUENCE</scope>
</reference>
<evidence type="ECO:0000256" key="4">
    <source>
        <dbReference type="ARBA" id="ARBA00017660"/>
    </source>
</evidence>
<keyword evidence="9 17" id="KW-0418">Kinase</keyword>
<keyword evidence="11" id="KW-0460">Magnesium</keyword>
<dbReference type="InterPro" id="IPR011009">
    <property type="entry name" value="Kinase-like_dom_sf"/>
</dbReference>
<dbReference type="GO" id="GO:0006950">
    <property type="term" value="P:response to stress"/>
    <property type="evidence" value="ECO:0007669"/>
    <property type="project" value="UniProtKB-ARBA"/>
</dbReference>
<dbReference type="PRINTS" id="PR00109">
    <property type="entry name" value="TYRKINASE"/>
</dbReference>
<evidence type="ECO:0000256" key="1">
    <source>
        <dbReference type="ARBA" id="ARBA00001946"/>
    </source>
</evidence>
<evidence type="ECO:0000256" key="14">
    <source>
        <dbReference type="PROSITE-ProRule" id="PRU10141"/>
    </source>
</evidence>
<dbReference type="Gene3D" id="1.10.510.10">
    <property type="entry name" value="Transferase(Phosphotransferase) domain 1"/>
    <property type="match status" value="1"/>
</dbReference>
<evidence type="ECO:0000256" key="7">
    <source>
        <dbReference type="ARBA" id="ARBA00022723"/>
    </source>
</evidence>
<dbReference type="PROSITE" id="PS00107">
    <property type="entry name" value="PROTEIN_KINASE_ATP"/>
    <property type="match status" value="1"/>
</dbReference>
<dbReference type="GO" id="GO:0043410">
    <property type="term" value="P:positive regulation of MAPK cascade"/>
    <property type="evidence" value="ECO:0007669"/>
    <property type="project" value="UniProtKB-ARBA"/>
</dbReference>
<evidence type="ECO:0000256" key="11">
    <source>
        <dbReference type="ARBA" id="ARBA00022842"/>
    </source>
</evidence>
<dbReference type="GO" id="GO:0007254">
    <property type="term" value="P:JNK cascade"/>
    <property type="evidence" value="ECO:0007669"/>
    <property type="project" value="TreeGrafter"/>
</dbReference>
<keyword evidence="6" id="KW-0808">Transferase</keyword>